<name>A0A5C5RLI6_9ACTN</name>
<dbReference type="EC" id="3.5.4.9" evidence="1"/>
<sequence length="214" mass="21692">MVGQAPPTSAKYRLFGSRRSFGTSHSGGTAAGLTSCGVIDHVRPWTWTACGAALPPVVASEGVVPPVPDVHDVPDAHDRDGENDGDGECNSLDGSHGRLLARVLQVREGGKLLAAMLTARDATVTVCHSRTRDLVTHTSRAETLVAAAGRPGLITAAMVRSGAVVVDAGFAPGEVSEEAAAVARAASPVPGGVGPMTIAMLLAQTVDEAAVSVS</sequence>
<dbReference type="SUPFAM" id="SSF51735">
    <property type="entry name" value="NAD(P)-binding Rossmann-fold domains"/>
    <property type="match status" value="1"/>
</dbReference>
<proteinExistence type="predicted"/>
<keyword evidence="8" id="KW-1185">Reference proteome</keyword>
<dbReference type="InterPro" id="IPR020631">
    <property type="entry name" value="THF_DH/CycHdrlase_NAD-bd_dom"/>
</dbReference>
<dbReference type="InterPro" id="IPR020867">
    <property type="entry name" value="THF_DH/CycHdrlase_CS"/>
</dbReference>
<keyword evidence="4" id="KW-0560">Oxidoreductase</keyword>
<dbReference type="Proteomes" id="UP000319792">
    <property type="component" value="Unassembled WGS sequence"/>
</dbReference>
<dbReference type="AlphaFoldDB" id="A0A5C5RLI6"/>
<dbReference type="PROSITE" id="PS00767">
    <property type="entry name" value="THF_DHG_CYH_2"/>
    <property type="match status" value="1"/>
</dbReference>
<feature type="region of interest" description="Disordered" evidence="5">
    <location>
        <begin position="73"/>
        <end position="92"/>
    </location>
</feature>
<dbReference type="GO" id="GO:0004477">
    <property type="term" value="F:methenyltetrahydrofolate cyclohydrolase activity"/>
    <property type="evidence" value="ECO:0007669"/>
    <property type="project" value="UniProtKB-EC"/>
</dbReference>
<dbReference type="InterPro" id="IPR036291">
    <property type="entry name" value="NAD(P)-bd_dom_sf"/>
</dbReference>
<dbReference type="Gene3D" id="3.40.50.10860">
    <property type="entry name" value="Leucine Dehydrogenase, chain A, domain 1"/>
    <property type="match status" value="1"/>
</dbReference>
<dbReference type="OrthoDB" id="9803580at2"/>
<protein>
    <recommendedName>
        <fullName evidence="1">methenyltetrahydrofolate cyclohydrolase</fullName>
        <ecNumber evidence="1">3.5.4.9</ecNumber>
    </recommendedName>
</protein>
<keyword evidence="2" id="KW-0028">Amino-acid biosynthesis</keyword>
<dbReference type="GO" id="GO:0005829">
    <property type="term" value="C:cytosol"/>
    <property type="evidence" value="ECO:0007669"/>
    <property type="project" value="TreeGrafter"/>
</dbReference>
<evidence type="ECO:0000256" key="2">
    <source>
        <dbReference type="ARBA" id="ARBA00022605"/>
    </source>
</evidence>
<reference evidence="7 8" key="1">
    <citation type="submission" date="2019-06" db="EMBL/GenBank/DDBJ databases">
        <authorList>
            <person name="Teng J.L.L."/>
            <person name="Lee H.H."/>
            <person name="Lau S.K.P."/>
            <person name="Woo P.C.Y."/>
        </authorList>
    </citation>
    <scope>NUCLEOTIDE SEQUENCE [LARGE SCALE GENOMIC DNA]</scope>
    <source>
        <strain evidence="7 8">HKU70</strain>
    </source>
</reference>
<dbReference type="GO" id="GO:0004488">
    <property type="term" value="F:methylenetetrahydrofolate dehydrogenase (NADP+) activity"/>
    <property type="evidence" value="ECO:0007669"/>
    <property type="project" value="InterPro"/>
</dbReference>
<reference evidence="7 8" key="2">
    <citation type="submission" date="2019-08" db="EMBL/GenBank/DDBJ databases">
        <title>Tsukamurella conjunctivitidis sp. nov., Tsukamurella assacharolytica sp. nov. and Tsukamurella sputae sp. nov. isolated from patients with conjunctivitis, bacteraemia (lymphoma) and respiratory infection (sputum) in Hong Kong.</title>
        <authorList>
            <person name="Fok K.M.N."/>
            <person name="Fong J.Y.H."/>
        </authorList>
    </citation>
    <scope>NUCLEOTIDE SEQUENCE [LARGE SCALE GENOMIC DNA]</scope>
    <source>
        <strain evidence="7 8">HKU70</strain>
    </source>
</reference>
<dbReference type="Pfam" id="PF02882">
    <property type="entry name" value="THF_DHG_CYH_C"/>
    <property type="match status" value="1"/>
</dbReference>
<comment type="caution">
    <text evidence="7">The sequence shown here is derived from an EMBL/GenBank/DDBJ whole genome shotgun (WGS) entry which is preliminary data.</text>
</comment>
<evidence type="ECO:0000256" key="1">
    <source>
        <dbReference type="ARBA" id="ARBA00012776"/>
    </source>
</evidence>
<evidence type="ECO:0000256" key="5">
    <source>
        <dbReference type="SAM" id="MobiDB-lite"/>
    </source>
</evidence>
<dbReference type="PANTHER" id="PTHR48099">
    <property type="entry name" value="C-1-TETRAHYDROFOLATE SYNTHASE, CYTOPLASMIC-RELATED"/>
    <property type="match status" value="1"/>
</dbReference>
<dbReference type="Gene3D" id="3.40.50.720">
    <property type="entry name" value="NAD(P)-binding Rossmann-like Domain"/>
    <property type="match status" value="1"/>
</dbReference>
<gene>
    <name evidence="7" type="ORF">FK268_13705</name>
</gene>
<evidence type="ECO:0000259" key="6">
    <source>
        <dbReference type="Pfam" id="PF02882"/>
    </source>
</evidence>
<evidence type="ECO:0000313" key="8">
    <source>
        <dbReference type="Proteomes" id="UP000319792"/>
    </source>
</evidence>
<dbReference type="GO" id="GO:0035999">
    <property type="term" value="P:tetrahydrofolate interconversion"/>
    <property type="evidence" value="ECO:0007669"/>
    <property type="project" value="TreeGrafter"/>
</dbReference>
<keyword evidence="3" id="KW-0378">Hydrolase</keyword>
<feature type="domain" description="Tetrahydrofolate dehydrogenase/cyclohydrolase NAD(P)-binding" evidence="6">
    <location>
        <begin position="110"/>
        <end position="210"/>
    </location>
</feature>
<evidence type="ECO:0000313" key="7">
    <source>
        <dbReference type="EMBL" id="TWS23343.1"/>
    </source>
</evidence>
<evidence type="ECO:0000256" key="4">
    <source>
        <dbReference type="ARBA" id="ARBA00023002"/>
    </source>
</evidence>
<dbReference type="EMBL" id="VIGV01000004">
    <property type="protein sequence ID" value="TWS23343.1"/>
    <property type="molecule type" value="Genomic_DNA"/>
</dbReference>
<accession>A0A5C5RLI6</accession>
<organism evidence="7 8">
    <name type="scientific">Tsukamurella sputi</name>
    <dbReference type="NCBI Taxonomy" id="2591848"/>
    <lineage>
        <taxon>Bacteria</taxon>
        <taxon>Bacillati</taxon>
        <taxon>Actinomycetota</taxon>
        <taxon>Actinomycetes</taxon>
        <taxon>Mycobacteriales</taxon>
        <taxon>Tsukamurellaceae</taxon>
        <taxon>Tsukamurella</taxon>
    </lineage>
</organism>
<dbReference type="PANTHER" id="PTHR48099:SF5">
    <property type="entry name" value="C-1-TETRAHYDROFOLATE SYNTHASE, CYTOPLASMIC"/>
    <property type="match status" value="1"/>
</dbReference>
<feature type="compositionally biased region" description="Basic and acidic residues" evidence="5">
    <location>
        <begin position="73"/>
        <end position="82"/>
    </location>
</feature>
<dbReference type="GO" id="GO:0008652">
    <property type="term" value="P:amino acid biosynthetic process"/>
    <property type="evidence" value="ECO:0007669"/>
    <property type="project" value="UniProtKB-KW"/>
</dbReference>
<evidence type="ECO:0000256" key="3">
    <source>
        <dbReference type="ARBA" id="ARBA00022801"/>
    </source>
</evidence>